<protein>
    <submittedName>
        <fullName evidence="6">TetR family transcriptional regulator</fullName>
    </submittedName>
</protein>
<evidence type="ECO:0000256" key="1">
    <source>
        <dbReference type="ARBA" id="ARBA00023015"/>
    </source>
</evidence>
<dbReference type="GO" id="GO:0003677">
    <property type="term" value="F:DNA binding"/>
    <property type="evidence" value="ECO:0007669"/>
    <property type="project" value="UniProtKB-UniRule"/>
</dbReference>
<accession>A0A085JM00</accession>
<comment type="caution">
    <text evidence="6">The sequence shown here is derived from an EMBL/GenBank/DDBJ whole genome shotgun (WGS) entry which is preliminary data.</text>
</comment>
<feature type="DNA-binding region" description="H-T-H motif" evidence="4">
    <location>
        <begin position="13"/>
        <end position="32"/>
    </location>
</feature>
<gene>
    <name evidence="6" type="ORF">GTPT_0802</name>
</gene>
<feature type="domain" description="HTH tetR-type" evidence="5">
    <location>
        <begin position="1"/>
        <end position="50"/>
    </location>
</feature>
<dbReference type="PANTHER" id="PTHR47506">
    <property type="entry name" value="TRANSCRIPTIONAL REGULATORY PROTEIN"/>
    <property type="match status" value="1"/>
</dbReference>
<dbReference type="InterPro" id="IPR009057">
    <property type="entry name" value="Homeodomain-like_sf"/>
</dbReference>
<dbReference type="EMBL" id="JMPR01000015">
    <property type="protein sequence ID" value="KFD21496.1"/>
    <property type="molecule type" value="Genomic_DNA"/>
</dbReference>
<proteinExistence type="predicted"/>
<dbReference type="PANTHER" id="PTHR47506:SF1">
    <property type="entry name" value="HTH-TYPE TRANSCRIPTIONAL REGULATOR YJDC"/>
    <property type="match status" value="1"/>
</dbReference>
<name>A0A085JM00_9GAMM</name>
<dbReference type="AlphaFoldDB" id="A0A085JM00"/>
<dbReference type="Pfam" id="PF00440">
    <property type="entry name" value="TetR_N"/>
    <property type="match status" value="1"/>
</dbReference>
<keyword evidence="1" id="KW-0805">Transcription regulation</keyword>
<dbReference type="PROSITE" id="PS50977">
    <property type="entry name" value="HTH_TETR_2"/>
    <property type="match status" value="1"/>
</dbReference>
<keyword evidence="7" id="KW-1185">Reference proteome</keyword>
<evidence type="ECO:0000313" key="7">
    <source>
        <dbReference type="Proteomes" id="UP000028602"/>
    </source>
</evidence>
<dbReference type="SUPFAM" id="SSF48498">
    <property type="entry name" value="Tetracyclin repressor-like, C-terminal domain"/>
    <property type="match status" value="1"/>
</dbReference>
<sequence length="177" mass="19767">MRLFWRYGYEGVSFQQLTATLGVAAPSLYAAFGNKAALYREALDRYEELRGTTDLSFMDKTVSLRDAIYLLLDGTARGLLDPEGEIGCMLNTGMITSHPDNTDLAKELVQRRYEFRCLLRDKLLNRVSIQEAERLSLFITVVMQGLAIQAHDGYTLTELQEAVGVALEAIPADPTII</sequence>
<dbReference type="InterPro" id="IPR036271">
    <property type="entry name" value="Tet_transcr_reg_TetR-rel_C_sf"/>
</dbReference>
<evidence type="ECO:0000259" key="5">
    <source>
        <dbReference type="PROSITE" id="PS50977"/>
    </source>
</evidence>
<reference evidence="6 7" key="1">
    <citation type="submission" date="2014-05" db="EMBL/GenBank/DDBJ databases">
        <title>ATOL: Assembling a taxonomically balanced genome-scale reconstruction of the evolutionary history of the Enterobacteriaceae.</title>
        <authorList>
            <person name="Plunkett G.III."/>
            <person name="Neeno-Eckwall E.C."/>
            <person name="Glasner J.D."/>
            <person name="Perna N.T."/>
        </authorList>
    </citation>
    <scope>NUCLEOTIDE SEQUENCE [LARGE SCALE GENOMIC DNA]</scope>
    <source>
        <strain evidence="6 7">ATCC 33301</strain>
    </source>
</reference>
<dbReference type="Proteomes" id="UP000028602">
    <property type="component" value="Unassembled WGS sequence"/>
</dbReference>
<dbReference type="Gene3D" id="1.10.10.60">
    <property type="entry name" value="Homeodomain-like"/>
    <property type="match status" value="1"/>
</dbReference>
<evidence type="ECO:0000313" key="6">
    <source>
        <dbReference type="EMBL" id="KFD21496.1"/>
    </source>
</evidence>
<keyword evidence="2 4" id="KW-0238">DNA-binding</keyword>
<keyword evidence="3" id="KW-0804">Transcription</keyword>
<organism evidence="6 7">
    <name type="scientific">Tatumella ptyseos ATCC 33301</name>
    <dbReference type="NCBI Taxonomy" id="1005995"/>
    <lineage>
        <taxon>Bacteria</taxon>
        <taxon>Pseudomonadati</taxon>
        <taxon>Pseudomonadota</taxon>
        <taxon>Gammaproteobacteria</taxon>
        <taxon>Enterobacterales</taxon>
        <taxon>Erwiniaceae</taxon>
        <taxon>Tatumella</taxon>
    </lineage>
</organism>
<dbReference type="eggNOG" id="COG1309">
    <property type="taxonomic scope" value="Bacteria"/>
</dbReference>
<dbReference type="Gene3D" id="1.10.357.10">
    <property type="entry name" value="Tetracycline Repressor, domain 2"/>
    <property type="match status" value="1"/>
</dbReference>
<evidence type="ECO:0000256" key="2">
    <source>
        <dbReference type="ARBA" id="ARBA00023125"/>
    </source>
</evidence>
<evidence type="ECO:0000256" key="3">
    <source>
        <dbReference type="ARBA" id="ARBA00023163"/>
    </source>
</evidence>
<dbReference type="InterPro" id="IPR001647">
    <property type="entry name" value="HTH_TetR"/>
</dbReference>
<dbReference type="SUPFAM" id="SSF46689">
    <property type="entry name" value="Homeodomain-like"/>
    <property type="match status" value="1"/>
</dbReference>
<evidence type="ECO:0000256" key="4">
    <source>
        <dbReference type="PROSITE-ProRule" id="PRU00335"/>
    </source>
</evidence>